<dbReference type="PIRSF" id="PIRSF034300">
    <property type="entry name" value="UCP034300"/>
    <property type="match status" value="1"/>
</dbReference>
<keyword evidence="1" id="KW-0677">Repeat</keyword>
<dbReference type="PANTHER" id="PTHR43215:SF14">
    <property type="entry name" value="RADIAL SPOKE HEAD 1 HOMOLOG"/>
    <property type="match status" value="1"/>
</dbReference>
<evidence type="ECO:0000313" key="3">
    <source>
        <dbReference type="EMBL" id="MET3645369.1"/>
    </source>
</evidence>
<keyword evidence="2" id="KW-0472">Membrane</keyword>
<dbReference type="EMBL" id="JBEPMK010000011">
    <property type="protein sequence ID" value="MET3645369.1"/>
    <property type="molecule type" value="Genomic_DNA"/>
</dbReference>
<sequence length="140" mass="15696">MKQLSFDLEKLQDLKVYLTRKNIELATAALIVLCIIVMFLGRIPTKTSLTLDNGKITYTGYTTNHKLTGQGKVTFENGDVYQGQFKNGLFHGQGTFRAKAGWTYTGAFSNGRPNGQGKLKTEDKTIYQGKFKQGIYQDEN</sequence>
<dbReference type="RefSeq" id="WP_354281881.1">
    <property type="nucleotide sequence ID" value="NZ_JBEPMK010000011.1"/>
</dbReference>
<dbReference type="SMART" id="SM00698">
    <property type="entry name" value="MORN"/>
    <property type="match status" value="2"/>
</dbReference>
<organism evidence="3 4">
    <name type="scientific">Streptococcus gallinaceus</name>
    <dbReference type="NCBI Taxonomy" id="165758"/>
    <lineage>
        <taxon>Bacteria</taxon>
        <taxon>Bacillati</taxon>
        <taxon>Bacillota</taxon>
        <taxon>Bacilli</taxon>
        <taxon>Lactobacillales</taxon>
        <taxon>Streptococcaceae</taxon>
        <taxon>Streptococcus</taxon>
    </lineage>
</organism>
<evidence type="ECO:0008006" key="5">
    <source>
        <dbReference type="Google" id="ProtNLM"/>
    </source>
</evidence>
<feature type="transmembrane region" description="Helical" evidence="2">
    <location>
        <begin position="23"/>
        <end position="41"/>
    </location>
</feature>
<protein>
    <recommendedName>
        <fullName evidence="5">MORN repeat protein</fullName>
    </recommendedName>
</protein>
<gene>
    <name evidence="3" type="ORF">ABID27_002034</name>
</gene>
<keyword evidence="2" id="KW-0812">Transmembrane</keyword>
<evidence type="ECO:0000256" key="2">
    <source>
        <dbReference type="SAM" id="Phobius"/>
    </source>
</evidence>
<keyword evidence="2" id="KW-1133">Transmembrane helix</keyword>
<comment type="caution">
    <text evidence="3">The sequence shown here is derived from an EMBL/GenBank/DDBJ whole genome shotgun (WGS) entry which is preliminary data.</text>
</comment>
<dbReference type="Proteomes" id="UP001549055">
    <property type="component" value="Unassembled WGS sequence"/>
</dbReference>
<keyword evidence="4" id="KW-1185">Reference proteome</keyword>
<dbReference type="SUPFAM" id="SSF82185">
    <property type="entry name" value="Histone H3 K4-specific methyltransferase SET7/9 N-terminal domain"/>
    <property type="match status" value="1"/>
</dbReference>
<name>A0ABV2JN69_9STRE</name>
<evidence type="ECO:0000256" key="1">
    <source>
        <dbReference type="ARBA" id="ARBA00022737"/>
    </source>
</evidence>
<accession>A0ABV2JN69</accession>
<dbReference type="PANTHER" id="PTHR43215">
    <property type="entry name" value="RADIAL SPOKE HEAD 1 HOMOLOG"/>
    <property type="match status" value="1"/>
</dbReference>
<dbReference type="Gene3D" id="2.20.110.10">
    <property type="entry name" value="Histone H3 K4-specific methyltransferase SET7/9 N-terminal domain"/>
    <property type="match status" value="2"/>
</dbReference>
<evidence type="ECO:0000313" key="4">
    <source>
        <dbReference type="Proteomes" id="UP001549055"/>
    </source>
</evidence>
<reference evidence="3 4" key="1">
    <citation type="submission" date="2024-06" db="EMBL/GenBank/DDBJ databases">
        <title>Genomic Encyclopedia of Type Strains, Phase IV (KMG-IV): sequencing the most valuable type-strain genomes for metagenomic binning, comparative biology and taxonomic classification.</title>
        <authorList>
            <person name="Goeker M."/>
        </authorList>
    </citation>
    <scope>NUCLEOTIDE SEQUENCE [LARGE SCALE GENOMIC DNA]</scope>
    <source>
        <strain evidence="3 4">DSM 15349</strain>
    </source>
</reference>
<proteinExistence type="predicted"/>
<dbReference type="InterPro" id="IPR003409">
    <property type="entry name" value="MORN"/>
</dbReference>
<dbReference type="Pfam" id="PF02493">
    <property type="entry name" value="MORN"/>
    <property type="match status" value="3"/>
</dbReference>
<dbReference type="InterPro" id="IPR014590">
    <property type="entry name" value="UCP034300_MORN_rpt-cont"/>
</dbReference>